<dbReference type="PANTHER" id="PTHR46289:SF14">
    <property type="entry name" value="DUF4371 DOMAIN-CONTAINING PROTEIN"/>
    <property type="match status" value="1"/>
</dbReference>
<dbReference type="InterPro" id="IPR052958">
    <property type="entry name" value="IFN-induced_PKR_regulator"/>
</dbReference>
<proteinExistence type="predicted"/>
<reference evidence="3" key="1">
    <citation type="submission" date="2023-01" db="EMBL/GenBank/DDBJ databases">
        <title>Key to firefly adult light organ development and bioluminescence: homeobox transcription factors regulate luciferase expression and transportation to peroxisome.</title>
        <authorList>
            <person name="Fu X."/>
        </authorList>
    </citation>
    <scope>NUCLEOTIDE SEQUENCE [LARGE SCALE GENOMIC DNA]</scope>
</reference>
<keyword evidence="3" id="KW-1185">Reference proteome</keyword>
<evidence type="ECO:0000313" key="2">
    <source>
        <dbReference type="EMBL" id="KAK4874198.1"/>
    </source>
</evidence>
<comment type="caution">
    <text evidence="2">The sequence shown here is derived from an EMBL/GenBank/DDBJ whole genome shotgun (WGS) entry which is preliminary data.</text>
</comment>
<dbReference type="PANTHER" id="PTHR46289">
    <property type="entry name" value="52 KDA REPRESSOR OF THE INHIBITOR OF THE PROTEIN KINASE-LIKE PROTEIN-RELATED"/>
    <property type="match status" value="1"/>
</dbReference>
<accession>A0AAN7SLN2</accession>
<dbReference type="AlphaFoldDB" id="A0AAN7SLN2"/>
<dbReference type="InterPro" id="IPR008906">
    <property type="entry name" value="HATC_C_dom"/>
</dbReference>
<evidence type="ECO:0000313" key="3">
    <source>
        <dbReference type="Proteomes" id="UP001353858"/>
    </source>
</evidence>
<dbReference type="Proteomes" id="UP001353858">
    <property type="component" value="Unassembled WGS sequence"/>
</dbReference>
<evidence type="ECO:0000259" key="1">
    <source>
        <dbReference type="Pfam" id="PF05699"/>
    </source>
</evidence>
<gene>
    <name evidence="2" type="ORF">RN001_013558</name>
</gene>
<dbReference type="Pfam" id="PF05699">
    <property type="entry name" value="Dimer_Tnp_hAT"/>
    <property type="match status" value="1"/>
</dbReference>
<organism evidence="2 3">
    <name type="scientific">Aquatica leii</name>
    <dbReference type="NCBI Taxonomy" id="1421715"/>
    <lineage>
        <taxon>Eukaryota</taxon>
        <taxon>Metazoa</taxon>
        <taxon>Ecdysozoa</taxon>
        <taxon>Arthropoda</taxon>
        <taxon>Hexapoda</taxon>
        <taxon>Insecta</taxon>
        <taxon>Pterygota</taxon>
        <taxon>Neoptera</taxon>
        <taxon>Endopterygota</taxon>
        <taxon>Coleoptera</taxon>
        <taxon>Polyphaga</taxon>
        <taxon>Elateriformia</taxon>
        <taxon>Elateroidea</taxon>
        <taxon>Lampyridae</taxon>
        <taxon>Luciolinae</taxon>
        <taxon>Aquatica</taxon>
    </lineage>
</organism>
<dbReference type="GO" id="GO:0046983">
    <property type="term" value="F:protein dimerization activity"/>
    <property type="evidence" value="ECO:0007669"/>
    <property type="project" value="InterPro"/>
</dbReference>
<dbReference type="EMBL" id="JARPUR010000006">
    <property type="protein sequence ID" value="KAK4874198.1"/>
    <property type="molecule type" value="Genomic_DNA"/>
</dbReference>
<protein>
    <recommendedName>
        <fullName evidence="1">HAT C-terminal dimerisation domain-containing protein</fullName>
    </recommendedName>
</protein>
<feature type="domain" description="HAT C-terminal dimerisation" evidence="1">
    <location>
        <begin position="134"/>
        <end position="188"/>
    </location>
</feature>
<name>A0AAN7SLN2_9COLE</name>
<sequence length="210" mass="24247">MRADCDQVFDHLFEDAESNANKLLIEIKMPRLCGRQTNRNNVESGHPRDYYRRTIFIPFLDHFIEQLESRFNHRMESVIALEGLIPDKFMKHTTSAIIAAGMVYENDISKKIWKGKTGVPSTAVAALSACDDLTPRIRTLLLIFATLPVTTATSEISFSTLKRLKTYLRPTMRVDRLNGLALLNIHHEIEIDHQKVVDHFVRLERMRRQS</sequence>